<dbReference type="Pfam" id="PF15031">
    <property type="entry name" value="DUF4528"/>
    <property type="match status" value="1"/>
</dbReference>
<feature type="compositionally biased region" description="Basic and acidic residues" evidence="1">
    <location>
        <begin position="270"/>
        <end position="286"/>
    </location>
</feature>
<dbReference type="AlphaFoldDB" id="A0A1I7W0M3"/>
<evidence type="ECO:0000256" key="1">
    <source>
        <dbReference type="SAM" id="MobiDB-lite"/>
    </source>
</evidence>
<proteinExistence type="predicted"/>
<keyword evidence="2" id="KW-0812">Transmembrane</keyword>
<dbReference type="WBParaSite" id="EN70_8281">
    <property type="protein sequence ID" value="EN70_8281"/>
    <property type="gene ID" value="EN70_8281"/>
</dbReference>
<sequence>MFQPYADLFTVCLALSFSYQPVLSPSPTCIPDREKLHSEPDVQDDNFGDIYFNFDVNGHNYCILRIGCYPYIKYHCTKGPRRDLSTENCFYKFIAVLNCGLPCFLYGLTAQAFIRHTDYIVDQNTAEVARDCNYQMPSPSSPLEYRPTPHLVLIIIFIFFPLIYLCGRLAITSCFILAFVLKSMFSPILHLFYGNELIPLPRITRYVSPVRILTNTMQEVRVEQSSDEQLTDESDRECELISTDDFIEAQPKTSTNMQAIQSSDLEIQTEDLHDSEHDSGNDEDHSALSVISTATASTDVMEAGKR</sequence>
<feature type="region of interest" description="Disordered" evidence="1">
    <location>
        <begin position="265"/>
        <end position="306"/>
    </location>
</feature>
<evidence type="ECO:0000313" key="3">
    <source>
        <dbReference type="Proteomes" id="UP000095285"/>
    </source>
</evidence>
<keyword evidence="2" id="KW-0472">Membrane</keyword>
<reference evidence="3" key="1">
    <citation type="submission" date="2012-04" db="EMBL/GenBank/DDBJ databases">
        <title>The Genome Sequence of Loa loa.</title>
        <authorList>
            <consortium name="The Broad Institute Genome Sequencing Platform"/>
            <consortium name="Broad Institute Genome Sequencing Center for Infectious Disease"/>
            <person name="Nutman T.B."/>
            <person name="Fink D.L."/>
            <person name="Russ C."/>
            <person name="Young S."/>
            <person name="Zeng Q."/>
            <person name="Gargeya S."/>
            <person name="Alvarado L."/>
            <person name="Berlin A."/>
            <person name="Chapman S.B."/>
            <person name="Chen Z."/>
            <person name="Freedman E."/>
            <person name="Gellesch M."/>
            <person name="Goldberg J."/>
            <person name="Griggs A."/>
            <person name="Gujja S."/>
            <person name="Heilman E.R."/>
            <person name="Heiman D."/>
            <person name="Howarth C."/>
            <person name="Mehta T."/>
            <person name="Neiman D."/>
            <person name="Pearson M."/>
            <person name="Roberts A."/>
            <person name="Saif S."/>
            <person name="Shea T."/>
            <person name="Shenoy N."/>
            <person name="Sisk P."/>
            <person name="Stolte C."/>
            <person name="Sykes S."/>
            <person name="White J."/>
            <person name="Yandava C."/>
            <person name="Haas B."/>
            <person name="Henn M.R."/>
            <person name="Nusbaum C."/>
            <person name="Birren B."/>
        </authorList>
    </citation>
    <scope>NUCLEOTIDE SEQUENCE [LARGE SCALE GENOMIC DNA]</scope>
</reference>
<dbReference type="PANTHER" id="PTHR34651">
    <property type="entry name" value="SIMILAR TO ENSANGP00000021391"/>
    <property type="match status" value="1"/>
</dbReference>
<organism evidence="3 4">
    <name type="scientific">Loa loa</name>
    <name type="common">Eye worm</name>
    <name type="synonym">Filaria loa</name>
    <dbReference type="NCBI Taxonomy" id="7209"/>
    <lineage>
        <taxon>Eukaryota</taxon>
        <taxon>Metazoa</taxon>
        <taxon>Ecdysozoa</taxon>
        <taxon>Nematoda</taxon>
        <taxon>Chromadorea</taxon>
        <taxon>Rhabditida</taxon>
        <taxon>Spirurina</taxon>
        <taxon>Spiruromorpha</taxon>
        <taxon>Filarioidea</taxon>
        <taxon>Onchocercidae</taxon>
        <taxon>Loa</taxon>
    </lineage>
</organism>
<feature type="compositionally biased region" description="Polar residues" evidence="1">
    <location>
        <begin position="289"/>
        <end position="298"/>
    </location>
</feature>
<keyword evidence="3" id="KW-1185">Reference proteome</keyword>
<feature type="transmembrane region" description="Helical" evidence="2">
    <location>
        <begin position="90"/>
        <end position="114"/>
    </location>
</feature>
<reference evidence="4" key="2">
    <citation type="submission" date="2016-11" db="UniProtKB">
        <authorList>
            <consortium name="WormBaseParasite"/>
        </authorList>
    </citation>
    <scope>IDENTIFICATION</scope>
</reference>
<accession>A0A1I7W0M3</accession>
<protein>
    <submittedName>
        <fullName evidence="4">Uncharacterized protein</fullName>
    </submittedName>
</protein>
<dbReference type="Proteomes" id="UP000095285">
    <property type="component" value="Unassembled WGS sequence"/>
</dbReference>
<feature type="transmembrane region" description="Helical" evidence="2">
    <location>
        <begin position="151"/>
        <end position="181"/>
    </location>
</feature>
<evidence type="ECO:0000256" key="2">
    <source>
        <dbReference type="SAM" id="Phobius"/>
    </source>
</evidence>
<dbReference type="PANTHER" id="PTHR34651:SF1">
    <property type="entry name" value="SIMILAR TO ENSANGP00000021391"/>
    <property type="match status" value="1"/>
</dbReference>
<keyword evidence="2" id="KW-1133">Transmembrane helix</keyword>
<dbReference type="InterPro" id="IPR029245">
    <property type="entry name" value="DUF4528"/>
</dbReference>
<evidence type="ECO:0000313" key="4">
    <source>
        <dbReference type="WBParaSite" id="EN70_8281"/>
    </source>
</evidence>
<name>A0A1I7W0M3_LOALO</name>